<dbReference type="GO" id="GO:0006814">
    <property type="term" value="P:sodium ion transport"/>
    <property type="evidence" value="ECO:0007669"/>
    <property type="project" value="UniProtKB-KW"/>
</dbReference>
<evidence type="ECO:0000256" key="13">
    <source>
        <dbReference type="RuleBase" id="RU362091"/>
    </source>
</evidence>
<feature type="transmembrane region" description="Helical" evidence="14">
    <location>
        <begin position="279"/>
        <end position="306"/>
    </location>
</feature>
<dbReference type="EMBL" id="FUXA01000007">
    <property type="protein sequence ID" value="SJZ67857.1"/>
    <property type="molecule type" value="Genomic_DNA"/>
</dbReference>
<reference evidence="15 16" key="1">
    <citation type="submission" date="2017-02" db="EMBL/GenBank/DDBJ databases">
        <authorList>
            <person name="Peterson S.W."/>
        </authorList>
    </citation>
    <scope>NUCLEOTIDE SEQUENCE [LARGE SCALE GENOMIC DNA]</scope>
    <source>
        <strain evidence="15 16">ATCC 17233</strain>
    </source>
</reference>
<comment type="subcellular location">
    <subcellularLocation>
        <location evidence="1">Cell membrane</location>
        <topology evidence="1">Multi-pass membrane protein</topology>
    </subcellularLocation>
</comment>
<keyword evidence="5 14" id="KW-0812">Transmembrane</keyword>
<keyword evidence="10 14" id="KW-0472">Membrane</keyword>
<comment type="catalytic activity">
    <reaction evidence="12">
        <text>L-proline(in) + Na(+)(in) = L-proline(out) + Na(+)(out)</text>
        <dbReference type="Rhea" id="RHEA:28967"/>
        <dbReference type="ChEBI" id="CHEBI:29101"/>
        <dbReference type="ChEBI" id="CHEBI:60039"/>
    </reaction>
</comment>
<proteinExistence type="inferred from homology"/>
<dbReference type="AlphaFoldDB" id="A0A1T4MLY4"/>
<organism evidence="15 16">
    <name type="scientific">Eubacterium ruminantium</name>
    <dbReference type="NCBI Taxonomy" id="42322"/>
    <lineage>
        <taxon>Bacteria</taxon>
        <taxon>Bacillati</taxon>
        <taxon>Bacillota</taxon>
        <taxon>Clostridia</taxon>
        <taxon>Eubacteriales</taxon>
        <taxon>Eubacteriaceae</taxon>
        <taxon>Eubacterium</taxon>
    </lineage>
</organism>
<dbReference type="InterPro" id="IPR038377">
    <property type="entry name" value="Na/Glc_symporter_sf"/>
</dbReference>
<evidence type="ECO:0000256" key="5">
    <source>
        <dbReference type="ARBA" id="ARBA00022692"/>
    </source>
</evidence>
<feature type="transmembrane region" description="Helical" evidence="14">
    <location>
        <begin position="326"/>
        <end position="349"/>
    </location>
</feature>
<sequence>MTALLITTIIYLSTLFIIGAVYLAKIRTLNEFCIGARKVKSVDIGFSAQISELGVFIVILIPANIYLMGVGSAWIIAGLFLGVLFTWYLMSYRLMRYSNKYKNAYTLPAYFGKRYGKRSDILSVACASINILFDILMCASLIRLLAIITSAVFGLSLRFNIVIIFLTCIGLVMIGGYSGSTKMNFVNAILVIMALLVLPIVCMILFKADELIVALMNSRVSGGVTRYLNLMAIKGDDISIMKILSQLSWGLTLFGLPGMMAKFMSIDKARTVKHGGRNAYLITLFALFFATLNGVLVRAFIYPVILRSDGFMNVPSLTVNKLKSMSIGYQIAGGILFVGMIAAVLAMIISKMASGFTVMYCDIIKMRILKKYRIKKNLLAIRITAAGVGAVILGLSFVEIEPYKVIRLLIICASGFFGAVTLLSLYDKRMNKYGSLAGMISGLFISLFWSFIEVIKYDDGLQTLENYTGLNAIIPSFVISVIVAFIVSRLTPDVTDKVKSEFDEVKNRIS</sequence>
<dbReference type="InterPro" id="IPR050277">
    <property type="entry name" value="Sodium:Solute_Symporter"/>
</dbReference>
<evidence type="ECO:0000256" key="7">
    <source>
        <dbReference type="ARBA" id="ARBA00022989"/>
    </source>
</evidence>
<evidence type="ECO:0000256" key="11">
    <source>
        <dbReference type="ARBA" id="ARBA00023201"/>
    </source>
</evidence>
<feature type="transmembrane region" description="Helical" evidence="14">
    <location>
        <begin position="73"/>
        <end position="90"/>
    </location>
</feature>
<keyword evidence="11" id="KW-0739">Sodium transport</keyword>
<evidence type="ECO:0000256" key="14">
    <source>
        <dbReference type="SAM" id="Phobius"/>
    </source>
</evidence>
<evidence type="ECO:0000256" key="10">
    <source>
        <dbReference type="ARBA" id="ARBA00023136"/>
    </source>
</evidence>
<dbReference type="PROSITE" id="PS50283">
    <property type="entry name" value="NA_SOLUT_SYMP_3"/>
    <property type="match status" value="1"/>
</dbReference>
<accession>A0A1T4MLY4</accession>
<dbReference type="InterPro" id="IPR001734">
    <property type="entry name" value="Na/solute_symporter"/>
</dbReference>
<feature type="transmembrane region" description="Helical" evidence="14">
    <location>
        <begin position="185"/>
        <end position="206"/>
    </location>
</feature>
<evidence type="ECO:0000256" key="12">
    <source>
        <dbReference type="ARBA" id="ARBA00033708"/>
    </source>
</evidence>
<evidence type="ECO:0000256" key="3">
    <source>
        <dbReference type="ARBA" id="ARBA00022448"/>
    </source>
</evidence>
<feature type="transmembrane region" description="Helical" evidence="14">
    <location>
        <begin position="406"/>
        <end position="426"/>
    </location>
</feature>
<feature type="transmembrane region" description="Helical" evidence="14">
    <location>
        <begin position="121"/>
        <end position="153"/>
    </location>
</feature>
<evidence type="ECO:0000313" key="16">
    <source>
        <dbReference type="Proteomes" id="UP000189857"/>
    </source>
</evidence>
<name>A0A1T4MLY4_9FIRM</name>
<evidence type="ECO:0000256" key="6">
    <source>
        <dbReference type="ARBA" id="ARBA00022847"/>
    </source>
</evidence>
<evidence type="ECO:0000256" key="8">
    <source>
        <dbReference type="ARBA" id="ARBA00023053"/>
    </source>
</evidence>
<feature type="transmembrane region" description="Helical" evidence="14">
    <location>
        <begin position="379"/>
        <end position="400"/>
    </location>
</feature>
<dbReference type="GO" id="GO:0015293">
    <property type="term" value="F:symporter activity"/>
    <property type="evidence" value="ECO:0007669"/>
    <property type="project" value="UniProtKB-KW"/>
</dbReference>
<feature type="transmembrane region" description="Helical" evidence="14">
    <location>
        <begin position="433"/>
        <end position="452"/>
    </location>
</feature>
<keyword evidence="6" id="KW-0769">Symport</keyword>
<dbReference type="PANTHER" id="PTHR48086:SF3">
    <property type="entry name" value="SODIUM_PROLINE SYMPORTER"/>
    <property type="match status" value="1"/>
</dbReference>
<feature type="transmembrane region" description="Helical" evidence="14">
    <location>
        <begin position="6"/>
        <end position="24"/>
    </location>
</feature>
<evidence type="ECO:0000256" key="4">
    <source>
        <dbReference type="ARBA" id="ARBA00022475"/>
    </source>
</evidence>
<feature type="transmembrane region" description="Helical" evidence="14">
    <location>
        <begin position="44"/>
        <end position="67"/>
    </location>
</feature>
<dbReference type="RefSeq" id="WP_078787113.1">
    <property type="nucleotide sequence ID" value="NZ_FMTO01000006.1"/>
</dbReference>
<feature type="transmembrane region" description="Helical" evidence="14">
    <location>
        <begin position="238"/>
        <end position="258"/>
    </location>
</feature>
<keyword evidence="16" id="KW-1185">Reference proteome</keyword>
<keyword evidence="3" id="KW-0813">Transport</keyword>
<keyword evidence="8" id="KW-0915">Sodium</keyword>
<feature type="transmembrane region" description="Helical" evidence="14">
    <location>
        <begin position="472"/>
        <end position="490"/>
    </location>
</feature>
<feature type="transmembrane region" description="Helical" evidence="14">
    <location>
        <begin position="159"/>
        <end position="178"/>
    </location>
</feature>
<dbReference type="OrthoDB" id="9810181at2"/>
<keyword evidence="4" id="KW-1003">Cell membrane</keyword>
<dbReference type="Gene3D" id="1.20.1730.10">
    <property type="entry name" value="Sodium/glucose cotransporter"/>
    <property type="match status" value="1"/>
</dbReference>
<comment type="similarity">
    <text evidence="2 13">Belongs to the sodium:solute symporter (SSF) (TC 2.A.21) family.</text>
</comment>
<dbReference type="PANTHER" id="PTHR48086">
    <property type="entry name" value="SODIUM/PROLINE SYMPORTER-RELATED"/>
    <property type="match status" value="1"/>
</dbReference>
<protein>
    <submittedName>
        <fullName evidence="15">Na+/proline symporter</fullName>
    </submittedName>
</protein>
<keyword evidence="7 14" id="KW-1133">Transmembrane helix</keyword>
<dbReference type="Pfam" id="PF00474">
    <property type="entry name" value="SSF"/>
    <property type="match status" value="1"/>
</dbReference>
<evidence type="ECO:0000256" key="9">
    <source>
        <dbReference type="ARBA" id="ARBA00023065"/>
    </source>
</evidence>
<keyword evidence="9" id="KW-0406">Ion transport</keyword>
<evidence type="ECO:0000256" key="2">
    <source>
        <dbReference type="ARBA" id="ARBA00006434"/>
    </source>
</evidence>
<gene>
    <name evidence="15" type="ORF">SAMN02745110_01271</name>
</gene>
<dbReference type="GO" id="GO:0005886">
    <property type="term" value="C:plasma membrane"/>
    <property type="evidence" value="ECO:0007669"/>
    <property type="project" value="UniProtKB-SubCell"/>
</dbReference>
<evidence type="ECO:0000313" key="15">
    <source>
        <dbReference type="EMBL" id="SJZ67857.1"/>
    </source>
</evidence>
<evidence type="ECO:0000256" key="1">
    <source>
        <dbReference type="ARBA" id="ARBA00004651"/>
    </source>
</evidence>
<dbReference type="Proteomes" id="UP000189857">
    <property type="component" value="Unassembled WGS sequence"/>
</dbReference>